<dbReference type="GO" id="GO:0016788">
    <property type="term" value="F:hydrolase activity, acting on ester bonds"/>
    <property type="evidence" value="ECO:0007669"/>
    <property type="project" value="InterPro"/>
</dbReference>
<dbReference type="VEuPathDB" id="VectorBase:LOC119165239"/>
<dbReference type="InterPro" id="IPR029058">
    <property type="entry name" value="AB_hydrolase_fold"/>
</dbReference>
<keyword evidence="5" id="KW-0443">Lipid metabolism</keyword>
<protein>
    <submittedName>
        <fullName evidence="10">Putative triglyceride lipase-cholesterol esterase</fullName>
    </submittedName>
</protein>
<sequence length="441" mass="49386">MVALAVALAGLFAFFLAICRSGKAGNELTLQARLSPCDLIKYHGYPCDRSYVTTDDGYVLEMDHIPYGRGGSPSAIYHERTPRYPVLLLPVFTSASDMWFLNYPWQSPGFLLVDRGFDVWSMNSREAKQYSNHTTLFQDDPRYWRWSFDEIGRYDLAACVDHVLEATGAPKLTIMALSQGVTITLVLLSTRPEYNEKIDLVIGYGPVANITHSGQPISVAMPLLPPVLLALDPFSRGGYLGASEGLQWLVTKLCEAVTSHLCTAAMTLTHLGSPAQINETRVAVYAGHWPRGTSIQNMRHFHQMYRAKSFVMYDHGKVENQRRYGQLTPPAYPLECIRTSFALFSSQGDLVADTRDVADLVATLGSNVILHIVVPQREFGHADFIAGYNANKFLHDVAIDIIQQHVQKSRMRQPASVDRNLILPPPYRQLCRQKQCSGYVR</sequence>
<feature type="domain" description="Partial AB-hydrolase lipase" evidence="9">
    <location>
        <begin position="38"/>
        <end position="102"/>
    </location>
</feature>
<evidence type="ECO:0000256" key="5">
    <source>
        <dbReference type="ARBA" id="ARBA00023098"/>
    </source>
</evidence>
<evidence type="ECO:0000256" key="6">
    <source>
        <dbReference type="ARBA" id="ARBA00023180"/>
    </source>
</evidence>
<organism evidence="10">
    <name type="scientific">Rhipicephalus microplus</name>
    <name type="common">Cattle tick</name>
    <name type="synonym">Boophilus microplus</name>
    <dbReference type="NCBI Taxonomy" id="6941"/>
    <lineage>
        <taxon>Eukaryota</taxon>
        <taxon>Metazoa</taxon>
        <taxon>Ecdysozoa</taxon>
        <taxon>Arthropoda</taxon>
        <taxon>Chelicerata</taxon>
        <taxon>Arachnida</taxon>
        <taxon>Acari</taxon>
        <taxon>Parasitiformes</taxon>
        <taxon>Ixodida</taxon>
        <taxon>Ixodoidea</taxon>
        <taxon>Ixodidae</taxon>
        <taxon>Rhipicephalinae</taxon>
        <taxon>Rhipicephalus</taxon>
        <taxon>Boophilus</taxon>
    </lineage>
</organism>
<evidence type="ECO:0000256" key="3">
    <source>
        <dbReference type="ARBA" id="ARBA00022801"/>
    </source>
</evidence>
<dbReference type="InterPro" id="IPR006693">
    <property type="entry name" value="AB_hydrolase_lipase"/>
</dbReference>
<dbReference type="EMBL" id="GHWJ01005617">
    <property type="protein sequence ID" value="NOV38354.1"/>
    <property type="molecule type" value="Transcribed_RNA"/>
</dbReference>
<keyword evidence="2 8" id="KW-0732">Signal</keyword>
<evidence type="ECO:0000313" key="10">
    <source>
        <dbReference type="EMBL" id="NOV38354.1"/>
    </source>
</evidence>
<dbReference type="GO" id="GO:0016042">
    <property type="term" value="P:lipid catabolic process"/>
    <property type="evidence" value="ECO:0007669"/>
    <property type="project" value="UniProtKB-KW"/>
</dbReference>
<evidence type="ECO:0000256" key="1">
    <source>
        <dbReference type="ARBA" id="ARBA00010701"/>
    </source>
</evidence>
<dbReference type="AlphaFoldDB" id="A0A6M2CXZ6"/>
<dbReference type="OrthoDB" id="6489317at2759"/>
<dbReference type="PIRSF" id="PIRSF000862">
    <property type="entry name" value="Steryl_ester_lip"/>
    <property type="match status" value="1"/>
</dbReference>
<reference evidence="10" key="1">
    <citation type="submission" date="2019-09" db="EMBL/GenBank/DDBJ databases">
        <title>Organ-specific transcriptomic study of the physiology of the cattle tick, Rhipicephalus microplus.</title>
        <authorList>
            <person name="Tirloni L."/>
            <person name="Braz G."/>
            <person name="Gandara A.C.P."/>
            <person name="Sabadin G.A."/>
            <person name="da Silva R.M."/>
            <person name="Guizzo M.G."/>
            <person name="Machado J.A."/>
            <person name="Costa E.P."/>
            <person name="Gomes H.F."/>
            <person name="Moraes J."/>
            <person name="Mota M.B.S."/>
            <person name="Mesquita R.D."/>
            <person name="Alvarenga P.H."/>
            <person name="Alves F."/>
            <person name="Seixas A."/>
            <person name="da Fonseca R.N."/>
            <person name="Fogaca A."/>
            <person name="Logullo C."/>
            <person name="Tanaka A."/>
            <person name="Daffre S."/>
            <person name="Termignoni C."/>
            <person name="Vaz I.S.Jr."/>
            <person name="Oliveira P.L."/>
            <person name="Ribeiro J.M."/>
        </authorList>
    </citation>
    <scope>NUCLEOTIDE SEQUENCE</scope>
    <source>
        <strain evidence="10">Porto Alegre</strain>
    </source>
</reference>
<feature type="active site" description="Charge relay system" evidence="7">
    <location>
        <position position="381"/>
    </location>
</feature>
<feature type="chain" id="PRO_5026703492" evidence="8">
    <location>
        <begin position="25"/>
        <end position="441"/>
    </location>
</feature>
<keyword evidence="3" id="KW-0378">Hydrolase</keyword>
<evidence type="ECO:0000259" key="9">
    <source>
        <dbReference type="Pfam" id="PF04083"/>
    </source>
</evidence>
<dbReference type="InterPro" id="IPR025483">
    <property type="entry name" value="Lipase_euk"/>
</dbReference>
<keyword evidence="4" id="KW-0442">Lipid degradation</keyword>
<dbReference type="PANTHER" id="PTHR11005">
    <property type="entry name" value="LYSOSOMAL ACID LIPASE-RELATED"/>
    <property type="match status" value="1"/>
</dbReference>
<dbReference type="Gene3D" id="3.40.50.1820">
    <property type="entry name" value="alpha/beta hydrolase"/>
    <property type="match status" value="1"/>
</dbReference>
<evidence type="ECO:0000256" key="8">
    <source>
        <dbReference type="SAM" id="SignalP"/>
    </source>
</evidence>
<feature type="active site" description="Charge relay system" evidence="7">
    <location>
        <position position="349"/>
    </location>
</feature>
<dbReference type="FunFam" id="3.40.50.1820:FF:000057">
    <property type="entry name" value="Lipase"/>
    <property type="match status" value="1"/>
</dbReference>
<evidence type="ECO:0000256" key="7">
    <source>
        <dbReference type="PIRSR" id="PIRSR000862-1"/>
    </source>
</evidence>
<accession>A0A6M2CXZ6</accession>
<dbReference type="SUPFAM" id="SSF53474">
    <property type="entry name" value="alpha/beta-Hydrolases"/>
    <property type="match status" value="1"/>
</dbReference>
<comment type="similarity">
    <text evidence="1">Belongs to the AB hydrolase superfamily. Lipase family.</text>
</comment>
<name>A0A6M2CXZ6_RHIMP</name>
<evidence type="ECO:0000256" key="2">
    <source>
        <dbReference type="ARBA" id="ARBA00022729"/>
    </source>
</evidence>
<proteinExistence type="inferred from homology"/>
<keyword evidence="6" id="KW-0325">Glycoprotein</keyword>
<feature type="signal peptide" evidence="8">
    <location>
        <begin position="1"/>
        <end position="24"/>
    </location>
</feature>
<feature type="active site" description="Nucleophile" evidence="7">
    <location>
        <position position="178"/>
    </location>
</feature>
<dbReference type="Pfam" id="PF04083">
    <property type="entry name" value="Abhydro_lipase"/>
    <property type="match status" value="1"/>
</dbReference>
<evidence type="ECO:0000256" key="4">
    <source>
        <dbReference type="ARBA" id="ARBA00022963"/>
    </source>
</evidence>